<dbReference type="AlphaFoldDB" id="A0A438IHS2"/>
<protein>
    <submittedName>
        <fullName evidence="1">Uncharacterized protein</fullName>
    </submittedName>
</protein>
<sequence length="73" mass="8265">MVRIIPMATSFRPSLSSFDFLLLLDLVFRFPHSIFLERSLRYTVGSDDGFLLICLSVEVSLSLKSNTPRPTSL</sequence>
<evidence type="ECO:0000313" key="1">
    <source>
        <dbReference type="EMBL" id="RVW96249.1"/>
    </source>
</evidence>
<dbReference type="Proteomes" id="UP000288805">
    <property type="component" value="Unassembled WGS sequence"/>
</dbReference>
<comment type="caution">
    <text evidence="1">The sequence shown here is derived from an EMBL/GenBank/DDBJ whole genome shotgun (WGS) entry which is preliminary data.</text>
</comment>
<organism evidence="1 2">
    <name type="scientific">Vitis vinifera</name>
    <name type="common">Grape</name>
    <dbReference type="NCBI Taxonomy" id="29760"/>
    <lineage>
        <taxon>Eukaryota</taxon>
        <taxon>Viridiplantae</taxon>
        <taxon>Streptophyta</taxon>
        <taxon>Embryophyta</taxon>
        <taxon>Tracheophyta</taxon>
        <taxon>Spermatophyta</taxon>
        <taxon>Magnoliopsida</taxon>
        <taxon>eudicotyledons</taxon>
        <taxon>Gunneridae</taxon>
        <taxon>Pentapetalae</taxon>
        <taxon>rosids</taxon>
        <taxon>Vitales</taxon>
        <taxon>Vitaceae</taxon>
        <taxon>Viteae</taxon>
        <taxon>Vitis</taxon>
    </lineage>
</organism>
<gene>
    <name evidence="1" type="ORF">CK203_020786</name>
</gene>
<name>A0A438IHS2_VITVI</name>
<reference evidence="1 2" key="1">
    <citation type="journal article" date="2018" name="PLoS Genet.">
        <title>Population sequencing reveals clonal diversity and ancestral inbreeding in the grapevine cultivar Chardonnay.</title>
        <authorList>
            <person name="Roach M.J."/>
            <person name="Johnson D.L."/>
            <person name="Bohlmann J."/>
            <person name="van Vuuren H.J."/>
            <person name="Jones S.J."/>
            <person name="Pretorius I.S."/>
            <person name="Schmidt S.A."/>
            <person name="Borneman A.R."/>
        </authorList>
    </citation>
    <scope>NUCLEOTIDE SEQUENCE [LARGE SCALE GENOMIC DNA]</scope>
    <source>
        <strain evidence="2">cv. Chardonnay</strain>
        <tissue evidence="1">Leaf</tissue>
    </source>
</reference>
<evidence type="ECO:0000313" key="2">
    <source>
        <dbReference type="Proteomes" id="UP000288805"/>
    </source>
</evidence>
<dbReference type="EMBL" id="QGNW01000108">
    <property type="protein sequence ID" value="RVW96249.1"/>
    <property type="molecule type" value="Genomic_DNA"/>
</dbReference>
<accession>A0A438IHS2</accession>
<proteinExistence type="predicted"/>